<organism evidence="1">
    <name type="scientific">Panicum hallii</name>
    <dbReference type="NCBI Taxonomy" id="206008"/>
    <lineage>
        <taxon>Eukaryota</taxon>
        <taxon>Viridiplantae</taxon>
        <taxon>Streptophyta</taxon>
        <taxon>Embryophyta</taxon>
        <taxon>Tracheophyta</taxon>
        <taxon>Spermatophyta</taxon>
        <taxon>Magnoliopsida</taxon>
        <taxon>Liliopsida</taxon>
        <taxon>Poales</taxon>
        <taxon>Poaceae</taxon>
        <taxon>PACMAD clade</taxon>
        <taxon>Panicoideae</taxon>
        <taxon>Panicodae</taxon>
        <taxon>Paniceae</taxon>
        <taxon>Panicinae</taxon>
        <taxon>Panicum</taxon>
        <taxon>Panicum sect. Panicum</taxon>
    </lineage>
</organism>
<sequence>MQCLSDYQLWIHKWSLTDYIVELHVIYSMIRAQQQQGMARWRVTTGASIVCSSVYSIQKKNISFASLRS</sequence>
<evidence type="ECO:0000313" key="1">
    <source>
        <dbReference type="EMBL" id="PVH65300.1"/>
    </source>
</evidence>
<dbReference type="EMBL" id="CM008047">
    <property type="protein sequence ID" value="PVH65300.1"/>
    <property type="molecule type" value="Genomic_DNA"/>
</dbReference>
<proteinExistence type="predicted"/>
<name>A0A2T8KT09_9POAL</name>
<reference evidence="1" key="1">
    <citation type="submission" date="2018-04" db="EMBL/GenBank/DDBJ databases">
        <title>WGS assembly of Panicum hallii.</title>
        <authorList>
            <person name="Lovell J."/>
            <person name="Jenkins J."/>
            <person name="Lowry D."/>
            <person name="Mamidi S."/>
            <person name="Sreedasyam A."/>
            <person name="Weng X."/>
            <person name="Barry K."/>
            <person name="Bonette J."/>
            <person name="Campitelli B."/>
            <person name="Daum C."/>
            <person name="Gordon S."/>
            <person name="Gould B."/>
            <person name="Lipzen A."/>
            <person name="Macqueen A."/>
            <person name="Palacio-Mejia J."/>
            <person name="Plott C."/>
            <person name="Shakirov E."/>
            <person name="Shu S."/>
            <person name="Yoshinaga Y."/>
            <person name="Zane M."/>
            <person name="Rokhsar D."/>
            <person name="Grimwood J."/>
            <person name="Schmutz J."/>
            <person name="Juenger T."/>
        </authorList>
    </citation>
    <scope>NUCLEOTIDE SEQUENCE [LARGE SCALE GENOMIC DNA]</scope>
    <source>
        <strain evidence="1">FIL2</strain>
    </source>
</reference>
<dbReference type="AlphaFoldDB" id="A0A2T8KT09"/>
<dbReference type="Gramene" id="PVH65300">
    <property type="protein sequence ID" value="PVH65300"/>
    <property type="gene ID" value="PAHAL_2G456500"/>
</dbReference>
<accession>A0A2T8KT09</accession>
<protein>
    <submittedName>
        <fullName evidence="1">Uncharacterized protein</fullName>
    </submittedName>
</protein>
<dbReference type="Proteomes" id="UP000243499">
    <property type="component" value="Chromosome 2"/>
</dbReference>
<gene>
    <name evidence="1" type="ORF">PAHAL_2G456500</name>
</gene>